<evidence type="ECO:0000313" key="3">
    <source>
        <dbReference type="Proteomes" id="UP000187283"/>
    </source>
</evidence>
<dbReference type="SUPFAM" id="SSF56672">
    <property type="entry name" value="DNA/RNA polymerases"/>
    <property type="match status" value="1"/>
</dbReference>
<name>A0A1R1YE56_9FUNG</name>
<dbReference type="AlphaFoldDB" id="A0A1R1YE56"/>
<evidence type="ECO:0000259" key="1">
    <source>
        <dbReference type="PROSITE" id="PS50878"/>
    </source>
</evidence>
<dbReference type="OrthoDB" id="4842715at2759"/>
<dbReference type="EMBL" id="LSSN01000204">
    <property type="protein sequence ID" value="OMJ25211.1"/>
    <property type="molecule type" value="Genomic_DNA"/>
</dbReference>
<reference evidence="2 3" key="1">
    <citation type="submission" date="2017-01" db="EMBL/GenBank/DDBJ databases">
        <authorList>
            <person name="Mah S.A."/>
            <person name="Swanson W.J."/>
            <person name="Moy G.W."/>
            <person name="Vacquier V.D."/>
        </authorList>
    </citation>
    <scope>NUCLEOTIDE SEQUENCE [LARGE SCALE GENOMIC DNA]</scope>
    <source>
        <strain evidence="2 3">GSMNP</strain>
    </source>
</reference>
<keyword evidence="3" id="KW-1185">Reference proteome</keyword>
<dbReference type="InterPro" id="IPR000477">
    <property type="entry name" value="RT_dom"/>
</dbReference>
<dbReference type="Proteomes" id="UP000187283">
    <property type="component" value="Unassembled WGS sequence"/>
</dbReference>
<feature type="domain" description="Reverse transcriptase" evidence="1">
    <location>
        <begin position="1"/>
        <end position="303"/>
    </location>
</feature>
<protein>
    <submittedName>
        <fullName evidence="2">Retrovirus-related Pol polyprotein from type-2 retrotransposable element R2DM</fullName>
    </submittedName>
</protein>
<dbReference type="Pfam" id="PF00078">
    <property type="entry name" value="RVT_1"/>
    <property type="match status" value="1"/>
</dbReference>
<proteinExistence type="predicted"/>
<dbReference type="InterPro" id="IPR043502">
    <property type="entry name" value="DNA/RNA_pol_sf"/>
</dbReference>
<evidence type="ECO:0000313" key="2">
    <source>
        <dbReference type="EMBL" id="OMJ25211.1"/>
    </source>
</evidence>
<dbReference type="CDD" id="cd01650">
    <property type="entry name" value="RT_nLTR_like"/>
    <property type="match status" value="1"/>
</dbReference>
<gene>
    <name evidence="2" type="ORF">AYI70_g1055</name>
</gene>
<organism evidence="2 3">
    <name type="scientific">Smittium culicis</name>
    <dbReference type="NCBI Taxonomy" id="133412"/>
    <lineage>
        <taxon>Eukaryota</taxon>
        <taxon>Fungi</taxon>
        <taxon>Fungi incertae sedis</taxon>
        <taxon>Zoopagomycota</taxon>
        <taxon>Kickxellomycotina</taxon>
        <taxon>Harpellomycetes</taxon>
        <taxon>Harpellales</taxon>
        <taxon>Legeriomycetaceae</taxon>
        <taxon>Smittium</taxon>
    </lineage>
</organism>
<comment type="caution">
    <text evidence="2">The sequence shown here is derived from an EMBL/GenBank/DDBJ whole genome shotgun (WGS) entry which is preliminary data.</text>
</comment>
<dbReference type="PROSITE" id="PS50878">
    <property type="entry name" value="RT_POL"/>
    <property type="match status" value="1"/>
</dbReference>
<sequence length="311" mass="34316">MARYATGNNRCSNKWENVINTDSDYYPECDSTILWSEITVALAETPNNKAPGADGMPSEAWKLVMAEPSPTSSLAKLINKIINIMYDTGNIPQFLETSVVVPVPKKSDLKDPDNYRGISLIPTLEKLNKETWLCYIDYSKAYDRVPHMALLHKLRSVGIGGKLLNMIKGMYDAPKIAVRVGNEVSKTTEYLCGVRQGYPASPILLDFYISDVFKNVLGVRVPGLASLIPGLLFADDPVLLAESSVDLQAALDTITEWLDTCEMAVNASKCGIMTISRELTTDLTLQGKKVNFTDQYTYLGCIICLQLPETA</sequence>
<dbReference type="PANTHER" id="PTHR19446">
    <property type="entry name" value="REVERSE TRANSCRIPTASES"/>
    <property type="match status" value="1"/>
</dbReference>
<accession>A0A1R1YE56</accession>